<name>A0A2V1HTN8_9MICO</name>
<feature type="transmembrane region" description="Helical" evidence="1">
    <location>
        <begin position="136"/>
        <end position="154"/>
    </location>
</feature>
<organism evidence="3 4">
    <name type="scientific">Amnibacterium flavum</name>
    <dbReference type="NCBI Taxonomy" id="2173173"/>
    <lineage>
        <taxon>Bacteria</taxon>
        <taxon>Bacillati</taxon>
        <taxon>Actinomycetota</taxon>
        <taxon>Actinomycetes</taxon>
        <taxon>Micrococcales</taxon>
        <taxon>Microbacteriaceae</taxon>
        <taxon>Amnibacterium</taxon>
    </lineage>
</organism>
<accession>A0A2V1HTN8</accession>
<protein>
    <recommendedName>
        <fullName evidence="2">DUF2510 domain-containing protein</fullName>
    </recommendedName>
</protein>
<dbReference type="Proteomes" id="UP000244893">
    <property type="component" value="Unassembled WGS sequence"/>
</dbReference>
<dbReference type="EMBL" id="QEOP01000001">
    <property type="protein sequence ID" value="PVZ95928.1"/>
    <property type="molecule type" value="Genomic_DNA"/>
</dbReference>
<dbReference type="Pfam" id="PF10708">
    <property type="entry name" value="DUF2510"/>
    <property type="match status" value="1"/>
</dbReference>
<evidence type="ECO:0000259" key="2">
    <source>
        <dbReference type="Pfam" id="PF10708"/>
    </source>
</evidence>
<gene>
    <name evidence="3" type="ORF">DDQ50_05540</name>
</gene>
<feature type="transmembrane region" description="Helical" evidence="1">
    <location>
        <begin position="166"/>
        <end position="192"/>
    </location>
</feature>
<dbReference type="RefSeq" id="WP_116755662.1">
    <property type="nucleotide sequence ID" value="NZ_JBHUEX010000001.1"/>
</dbReference>
<keyword evidence="1" id="KW-1133">Transmembrane helix</keyword>
<keyword evidence="4" id="KW-1185">Reference proteome</keyword>
<evidence type="ECO:0000313" key="3">
    <source>
        <dbReference type="EMBL" id="PVZ95928.1"/>
    </source>
</evidence>
<evidence type="ECO:0000313" key="4">
    <source>
        <dbReference type="Proteomes" id="UP000244893"/>
    </source>
</evidence>
<dbReference type="AlphaFoldDB" id="A0A2V1HTN8"/>
<evidence type="ECO:0000256" key="1">
    <source>
        <dbReference type="SAM" id="Phobius"/>
    </source>
</evidence>
<comment type="caution">
    <text evidence="3">The sequence shown here is derived from an EMBL/GenBank/DDBJ whole genome shotgun (WGS) entry which is preliminary data.</text>
</comment>
<feature type="transmembrane region" description="Helical" evidence="1">
    <location>
        <begin position="57"/>
        <end position="81"/>
    </location>
</feature>
<reference evidence="3 4" key="1">
    <citation type="submission" date="2018-05" db="EMBL/GenBank/DDBJ databases">
        <title>Amnibacterium sp. M8JJ-5, whole genome shotgun sequence.</title>
        <authorList>
            <person name="Tuo L."/>
        </authorList>
    </citation>
    <scope>NUCLEOTIDE SEQUENCE [LARGE SCALE GENOMIC DNA]</scope>
    <source>
        <strain evidence="3 4">M8JJ-5</strain>
    </source>
</reference>
<keyword evidence="1" id="KW-0472">Membrane</keyword>
<feature type="domain" description="DUF2510" evidence="2">
    <location>
        <begin position="10"/>
        <end position="42"/>
    </location>
</feature>
<feature type="transmembrane region" description="Helical" evidence="1">
    <location>
        <begin position="102"/>
        <end position="124"/>
    </location>
</feature>
<dbReference type="InterPro" id="IPR018929">
    <property type="entry name" value="DUF2510"/>
</dbReference>
<keyword evidence="1" id="KW-0812">Transmembrane</keyword>
<dbReference type="OrthoDB" id="5244233at2"/>
<sequence>MSDATSSAAPGFYADPSGEAQLRWWNGQQWTADTQPLAQSGPPVQPPLPEGTNTNTLWVWLLVLSPLLSLVSVFAIDWTAYMKASLDNDPAAMLRQLASPGYLISQLLGFVLFAAGVLFAYLDWNALKKLGIVRPFHWAWQFLSPVYIIGRTVVLRRRAHQGLAPLFVFIAVVVVSVIVAIVVVSSAVSVAFEGVDLSDLNRLPQ</sequence>
<proteinExistence type="predicted"/>